<dbReference type="PANTHER" id="PTHR37804">
    <property type="entry name" value="CDAA REGULATORY PROTEIN CDAR"/>
    <property type="match status" value="1"/>
</dbReference>
<dbReference type="Gene3D" id="2.170.120.30">
    <property type="match status" value="2"/>
</dbReference>
<evidence type="ECO:0000256" key="1">
    <source>
        <dbReference type="SAM" id="Phobius"/>
    </source>
</evidence>
<keyword evidence="3" id="KW-1185">Reference proteome</keyword>
<dbReference type="GeneID" id="90533293"/>
<dbReference type="InterPro" id="IPR012505">
    <property type="entry name" value="YbbR"/>
</dbReference>
<dbReference type="RefSeq" id="WP_066866266.1">
    <property type="nucleotide sequence ID" value="NZ_CABKVV010000014.1"/>
</dbReference>
<evidence type="ECO:0000313" key="3">
    <source>
        <dbReference type="Proteomes" id="UP001524473"/>
    </source>
</evidence>
<protein>
    <submittedName>
        <fullName evidence="2">CdaR family protein</fullName>
    </submittedName>
</protein>
<comment type="caution">
    <text evidence="2">The sequence shown here is derived from an EMBL/GenBank/DDBJ whole genome shotgun (WGS) entry which is preliminary data.</text>
</comment>
<keyword evidence="1" id="KW-1133">Transmembrane helix</keyword>
<name>A0ABT1RZT1_9FIRM</name>
<dbReference type="Proteomes" id="UP001524473">
    <property type="component" value="Unassembled WGS sequence"/>
</dbReference>
<proteinExistence type="predicted"/>
<dbReference type="InterPro" id="IPR053154">
    <property type="entry name" value="c-di-AMP_regulator"/>
</dbReference>
<feature type="transmembrane region" description="Helical" evidence="1">
    <location>
        <begin position="26"/>
        <end position="48"/>
    </location>
</feature>
<reference evidence="2 3" key="1">
    <citation type="submission" date="2022-06" db="EMBL/GenBank/DDBJ databases">
        <title>Isolation of gut microbiota from human fecal samples.</title>
        <authorList>
            <person name="Pamer E.G."/>
            <person name="Barat B."/>
            <person name="Waligurski E."/>
            <person name="Medina S."/>
            <person name="Paddock L."/>
            <person name="Mostad J."/>
        </authorList>
    </citation>
    <scope>NUCLEOTIDE SEQUENCE [LARGE SCALE GENOMIC DNA]</scope>
    <source>
        <strain evidence="2 3">DFI.9.73</strain>
    </source>
</reference>
<keyword evidence="1" id="KW-0472">Membrane</keyword>
<dbReference type="PANTHER" id="PTHR37804:SF1">
    <property type="entry name" value="CDAA REGULATORY PROTEIN CDAR"/>
    <property type="match status" value="1"/>
</dbReference>
<dbReference type="EMBL" id="JANFZH010000020">
    <property type="protein sequence ID" value="MCQ4840188.1"/>
    <property type="molecule type" value="Genomic_DNA"/>
</dbReference>
<organism evidence="2 3">
    <name type="scientific">Neglectibacter timonensis</name>
    <dbReference type="NCBI Taxonomy" id="1776382"/>
    <lineage>
        <taxon>Bacteria</taxon>
        <taxon>Bacillati</taxon>
        <taxon>Bacillota</taxon>
        <taxon>Clostridia</taxon>
        <taxon>Eubacteriales</taxon>
        <taxon>Oscillospiraceae</taxon>
        <taxon>Neglectibacter</taxon>
    </lineage>
</organism>
<evidence type="ECO:0000313" key="2">
    <source>
        <dbReference type="EMBL" id="MCQ4840188.1"/>
    </source>
</evidence>
<gene>
    <name evidence="2" type="ORF">NE695_09710</name>
</gene>
<sequence>MGEENKRMPESGKPPKKERKVNLRNIFYHNTFVLVFSILAAVVIWFFMKAGSDGSPYVIYDVPIEVKLSAAAEEEGLKVYNSSYTTADISVTGNSMIVNKLKADNFSVSATLNPTSNKLTTGNTLQKIVLPVRTEKKNAISDYSIVAVNPEEITVEFDRNREVTFPIEDNVKYSADSHYYAGTATFSEDSVTISGPESSVNKISRVAAEYTVPDTLREDKVISSCSLTLYDQNNQKITDYSGMYLSMSTETVEITIPVMPKKTVPVVANTINGPKNFPAGRITVEPAQIDIAAPTEVLSSIEEIALTDVIDFSELSPNKKNEFESEIPLPAGAKNITNLAEGNMSTAKVTVNLNGYEEARVTTANISVTKKPAGKNVELTTKSLEVILIGSEAQVGKLTGDSVSCTVDMTNYAEQTGIIEVPVTVTVSGADSCWSVGSYSVYVTITDKNAVPTTAKEESSAGGVAATPQE</sequence>
<dbReference type="Gene3D" id="2.170.120.40">
    <property type="entry name" value="YbbR-like domain"/>
    <property type="match status" value="2"/>
</dbReference>
<dbReference type="Pfam" id="PF07949">
    <property type="entry name" value="YbbR"/>
    <property type="match status" value="2"/>
</dbReference>
<keyword evidence="1" id="KW-0812">Transmembrane</keyword>
<accession>A0ABT1RZT1</accession>